<accession>A0A4U2ZB90</accession>
<dbReference type="AlphaFoldDB" id="A0A4U2ZB90"/>
<protein>
    <submittedName>
        <fullName evidence="2">DinB family protein</fullName>
    </submittedName>
</protein>
<reference evidence="2 3" key="1">
    <citation type="submission" date="2019-04" db="EMBL/GenBank/DDBJ databases">
        <title>Lysinibacillus genome sequencing.</title>
        <authorList>
            <person name="Dunlap C."/>
        </authorList>
    </citation>
    <scope>NUCLEOTIDE SEQUENCE [LARGE SCALE GENOMIC DNA]</scope>
    <source>
        <strain evidence="2 3">CCTCC AB 2010389</strain>
    </source>
</reference>
<gene>
    <name evidence="2" type="ORF">FC756_04550</name>
</gene>
<dbReference type="InterPro" id="IPR034660">
    <property type="entry name" value="DinB/YfiT-like"/>
</dbReference>
<dbReference type="EMBL" id="SZPU01000015">
    <property type="protein sequence ID" value="TKI71648.1"/>
    <property type="molecule type" value="Genomic_DNA"/>
</dbReference>
<evidence type="ECO:0000259" key="1">
    <source>
        <dbReference type="Pfam" id="PF12867"/>
    </source>
</evidence>
<dbReference type="Gene3D" id="1.20.120.450">
    <property type="entry name" value="dinb family like domain"/>
    <property type="match status" value="1"/>
</dbReference>
<dbReference type="RefSeq" id="WP_107894608.1">
    <property type="nucleotide sequence ID" value="NZ_PYWM01000004.1"/>
</dbReference>
<evidence type="ECO:0000313" key="3">
    <source>
        <dbReference type="Proteomes" id="UP000308744"/>
    </source>
</evidence>
<keyword evidence="3" id="KW-1185">Reference proteome</keyword>
<sequence>MFHPKDVLSDQLLANANDPSWYVPFSESIKNLTEAEAFWKVNEESNSIAEIVQHLLYWNETWQTRYQENSVHAVPNIGGNDSTFTIAKNKTFYELQQQLLEVLLHWQKILTEQQLESEVQGYFNANWWQVLGNITTHNAYHISQIVYIRKIQKSWHNSDSHEGDRNT</sequence>
<feature type="domain" description="DinB-like" evidence="1">
    <location>
        <begin position="27"/>
        <end position="145"/>
    </location>
</feature>
<comment type="caution">
    <text evidence="2">The sequence shown here is derived from an EMBL/GenBank/DDBJ whole genome shotgun (WGS) entry which is preliminary data.</text>
</comment>
<evidence type="ECO:0000313" key="2">
    <source>
        <dbReference type="EMBL" id="TKI71648.1"/>
    </source>
</evidence>
<name>A0A4U2ZB90_9BACI</name>
<organism evidence="2 3">
    <name type="scientific">Lysinibacillus mangiferihumi</name>
    <dbReference type="NCBI Taxonomy" id="1130819"/>
    <lineage>
        <taxon>Bacteria</taxon>
        <taxon>Bacillati</taxon>
        <taxon>Bacillota</taxon>
        <taxon>Bacilli</taxon>
        <taxon>Bacillales</taxon>
        <taxon>Bacillaceae</taxon>
        <taxon>Lysinibacillus</taxon>
    </lineage>
</organism>
<proteinExistence type="predicted"/>
<dbReference type="Pfam" id="PF12867">
    <property type="entry name" value="DinB_2"/>
    <property type="match status" value="1"/>
</dbReference>
<dbReference type="InterPro" id="IPR024775">
    <property type="entry name" value="DinB-like"/>
</dbReference>
<dbReference type="SUPFAM" id="SSF109854">
    <property type="entry name" value="DinB/YfiT-like putative metalloenzymes"/>
    <property type="match status" value="1"/>
</dbReference>
<dbReference type="Proteomes" id="UP000308744">
    <property type="component" value="Unassembled WGS sequence"/>
</dbReference>